<name>A0ABS3XBZ8_9ACTN</name>
<dbReference type="InterPro" id="IPR048395">
    <property type="entry name" value="Glyco_hydro_31_C"/>
</dbReference>
<gene>
    <name evidence="8" type="primary">yicI</name>
    <name evidence="8" type="ORF">ITI46_14510</name>
</gene>
<evidence type="ECO:0000256" key="1">
    <source>
        <dbReference type="ARBA" id="ARBA00007806"/>
    </source>
</evidence>
<evidence type="ECO:0000259" key="6">
    <source>
        <dbReference type="Pfam" id="PF13802"/>
    </source>
</evidence>
<dbReference type="Gene3D" id="2.60.40.1180">
    <property type="entry name" value="Golgi alpha-mannosidase II"/>
    <property type="match status" value="2"/>
</dbReference>
<protein>
    <submittedName>
        <fullName evidence="8">Alpha-xylosidase</fullName>
        <ecNumber evidence="8">3.2.1.177</ecNumber>
    </submittedName>
</protein>
<feature type="domain" description="Glycosyl hydrolase family 31 C-terminal" evidence="7">
    <location>
        <begin position="591"/>
        <end position="676"/>
    </location>
</feature>
<dbReference type="CDD" id="cd14752">
    <property type="entry name" value="GH31_N"/>
    <property type="match status" value="1"/>
</dbReference>
<evidence type="ECO:0000256" key="2">
    <source>
        <dbReference type="ARBA" id="ARBA00022801"/>
    </source>
</evidence>
<evidence type="ECO:0000313" key="8">
    <source>
        <dbReference type="EMBL" id="MBO8192871.1"/>
    </source>
</evidence>
<evidence type="ECO:0000259" key="5">
    <source>
        <dbReference type="Pfam" id="PF01055"/>
    </source>
</evidence>
<proteinExistence type="inferred from homology"/>
<dbReference type="InterPro" id="IPR000322">
    <property type="entry name" value="Glyco_hydro_31_TIM"/>
</dbReference>
<dbReference type="Pfam" id="PF01055">
    <property type="entry name" value="Glyco_hydro_31_2nd"/>
    <property type="match status" value="1"/>
</dbReference>
<accession>A0ABS3XBZ8</accession>
<evidence type="ECO:0000313" key="9">
    <source>
        <dbReference type="Proteomes" id="UP001519064"/>
    </source>
</evidence>
<feature type="domain" description="Glycoside hydrolase family 31 TIM barrel" evidence="5">
    <location>
        <begin position="264"/>
        <end position="582"/>
    </location>
</feature>
<dbReference type="Pfam" id="PF21365">
    <property type="entry name" value="Glyco_hydro_31_3rd"/>
    <property type="match status" value="1"/>
</dbReference>
<comment type="caution">
    <text evidence="8">The sequence shown here is derived from an EMBL/GenBank/DDBJ whole genome shotgun (WGS) entry which is preliminary data.</text>
</comment>
<keyword evidence="9" id="KW-1185">Reference proteome</keyword>
<reference evidence="8 9" key="1">
    <citation type="submission" date="2020-11" db="EMBL/GenBank/DDBJ databases">
        <title>Streptomyces spirodelae sp. nov., isolated from duckweed.</title>
        <authorList>
            <person name="Saimee Y."/>
            <person name="Duangmal K."/>
        </authorList>
    </citation>
    <scope>NUCLEOTIDE SEQUENCE [LARGE SCALE GENOMIC DNA]</scope>
    <source>
        <strain evidence="8 9">S16-07</strain>
    </source>
</reference>
<evidence type="ECO:0000256" key="4">
    <source>
        <dbReference type="RuleBase" id="RU361185"/>
    </source>
</evidence>
<evidence type="ECO:0000256" key="3">
    <source>
        <dbReference type="ARBA" id="ARBA00023295"/>
    </source>
</evidence>
<sequence length="761" mass="84658">MKFTDGYWLMRDGVQASYATEIADTRVTDDRFTLYAPVRHIRHRGDTLNGPLLTVECFSPAEGVIGIRTTHHAGTPDHGPHFALRPGREDDVAAAKITREGSVLELASGELSLRVDTAAPYRLEFTADGRTLTSVESRGTGYATTAPDGAHHSLAQLSLDVGELVYGLGERFTPFVRNGQSVDIWQADGGTASEQAYKNVPFHLTNRGYGVFVNHPGKVSYEVGSEAVGQVQFSVEGQTLEYYIIHGPTPKQILDRYTALTGRPPLPPAWSFGLWLSTSFTTSYDEETVRGFVRGMAERDIPLGVFHFDCFWMRAYQWCDFSWDPDVFPDPEGMLRRLKESDAEQPLRICVWINPYIAQKSPLFDEAARLGYLVRRPDGSVWQWDLWQAGMGLVDFTHPGARAWYADKLRGLLGQGVDCFKTDFGERVPTDVVWHDGSDPERMHNYYTQLYNRTVFETLTEERGAGEAVLFARSATAGGQQYPVHWGGDCESTFGAMAESLRGGLSLGLSGFGFWSHDIGGFEGSPRPELFKRWVQFGLLSSHSRLHGSTSYRVPWSYDEEAVAVTRDFTRLKHRLMPYLYRAAQQAAEAGTPVMRAMLLEFPDDPACHTLDRQYMLGDDLLVAPVFTADGTVEYYLPDGEWTHLLSGERMTGPGWRREQYGFDSLPLLVRPGAVLPYGERDDCADYDWAHGVTLRVYGLADGASVTTRVPRPGGADAVFRIRRRGRQLTVEATDAPGPWHLDTGEGTLLTAPAGTTTLTA</sequence>
<feature type="domain" description="Glycoside hydrolase family 31 N-terminal" evidence="6">
    <location>
        <begin position="55"/>
        <end position="221"/>
    </location>
</feature>
<evidence type="ECO:0000259" key="7">
    <source>
        <dbReference type="Pfam" id="PF21365"/>
    </source>
</evidence>
<dbReference type="SUPFAM" id="SSF74650">
    <property type="entry name" value="Galactose mutarotase-like"/>
    <property type="match status" value="1"/>
</dbReference>
<organism evidence="8 9">
    <name type="scientific">Streptomyces oryzae</name>
    <dbReference type="NCBI Taxonomy" id="1434886"/>
    <lineage>
        <taxon>Bacteria</taxon>
        <taxon>Bacillati</taxon>
        <taxon>Actinomycetota</taxon>
        <taxon>Actinomycetes</taxon>
        <taxon>Kitasatosporales</taxon>
        <taxon>Streptomycetaceae</taxon>
        <taxon>Streptomyces</taxon>
    </lineage>
</organism>
<dbReference type="EC" id="3.2.1.177" evidence="8"/>
<dbReference type="SUPFAM" id="SSF51445">
    <property type="entry name" value="(Trans)glycosidases"/>
    <property type="match status" value="1"/>
</dbReference>
<dbReference type="InterPro" id="IPR025887">
    <property type="entry name" value="Glyco_hydro_31_N_dom"/>
</dbReference>
<dbReference type="Gene3D" id="3.20.20.80">
    <property type="entry name" value="Glycosidases"/>
    <property type="match status" value="1"/>
</dbReference>
<dbReference type="NCBIfam" id="NF007940">
    <property type="entry name" value="PRK10658.1"/>
    <property type="match status" value="1"/>
</dbReference>
<dbReference type="PANTHER" id="PTHR43053:SF4">
    <property type="entry name" value="MYOGENESIS-REGULATING GLYCOSIDASE"/>
    <property type="match status" value="1"/>
</dbReference>
<dbReference type="PANTHER" id="PTHR43053">
    <property type="entry name" value="GLYCOSIDASE FAMILY 31"/>
    <property type="match status" value="1"/>
</dbReference>
<keyword evidence="2 4" id="KW-0378">Hydrolase</keyword>
<keyword evidence="3 4" id="KW-0326">Glycosidase</keyword>
<dbReference type="Pfam" id="PF13802">
    <property type="entry name" value="Gal_mutarotas_2"/>
    <property type="match status" value="1"/>
</dbReference>
<dbReference type="SUPFAM" id="SSF51011">
    <property type="entry name" value="Glycosyl hydrolase domain"/>
    <property type="match status" value="1"/>
</dbReference>
<dbReference type="InterPro" id="IPR017853">
    <property type="entry name" value="GH"/>
</dbReference>
<dbReference type="SUPFAM" id="SSF117125">
    <property type="entry name" value="Putative glucosidase YicI, C-terminal domain"/>
    <property type="match status" value="1"/>
</dbReference>
<dbReference type="EMBL" id="JADKMA010000062">
    <property type="protein sequence ID" value="MBO8192871.1"/>
    <property type="molecule type" value="Genomic_DNA"/>
</dbReference>
<dbReference type="Proteomes" id="UP001519064">
    <property type="component" value="Unassembled WGS sequence"/>
</dbReference>
<dbReference type="InterPro" id="IPR013780">
    <property type="entry name" value="Glyco_hydro_b"/>
</dbReference>
<dbReference type="CDD" id="cd06593">
    <property type="entry name" value="GH31_xylosidase_YicI"/>
    <property type="match status" value="1"/>
</dbReference>
<dbReference type="RefSeq" id="WP_209239941.1">
    <property type="nucleotide sequence ID" value="NZ_JADKMA010000062.1"/>
</dbReference>
<dbReference type="InterPro" id="IPR011013">
    <property type="entry name" value="Gal_mutarotase_sf_dom"/>
</dbReference>
<dbReference type="GO" id="GO:0061634">
    <property type="term" value="F:alpha-D-xyloside xylohydrolase"/>
    <property type="evidence" value="ECO:0007669"/>
    <property type="project" value="UniProtKB-EC"/>
</dbReference>
<comment type="similarity">
    <text evidence="1 4">Belongs to the glycosyl hydrolase 31 family.</text>
</comment>
<dbReference type="InterPro" id="IPR050985">
    <property type="entry name" value="Alpha-glycosidase_related"/>
</dbReference>
<dbReference type="Gene3D" id="2.60.40.1760">
    <property type="entry name" value="glycosyl hydrolase (family 31)"/>
    <property type="match status" value="1"/>
</dbReference>